<dbReference type="Pfam" id="PF11995">
    <property type="entry name" value="DUF3490"/>
    <property type="match status" value="1"/>
</dbReference>
<keyword evidence="4 6" id="KW-0067">ATP-binding</keyword>
<dbReference type="GO" id="GO:0003777">
    <property type="term" value="F:microtubule motor activity"/>
    <property type="evidence" value="ECO:0007669"/>
    <property type="project" value="InterPro"/>
</dbReference>
<evidence type="ECO:0000313" key="11">
    <source>
        <dbReference type="Proteomes" id="UP000428333"/>
    </source>
</evidence>
<evidence type="ECO:0000313" key="10">
    <source>
        <dbReference type="EMBL" id="KAE9448277.1"/>
    </source>
</evidence>
<protein>
    <recommendedName>
        <fullName evidence="9">Kinesin motor domain-containing protein</fullName>
    </recommendedName>
</protein>
<evidence type="ECO:0000259" key="9">
    <source>
        <dbReference type="PROSITE" id="PS50067"/>
    </source>
</evidence>
<accession>A0A6A4KZB7</accession>
<sequence>MGAIGGEELTKWEKMQGEVSSGGGEEKILVLVRLRPLSEKEVAKNEVADWECINENTILFRNSLQERPLLWTALYLVRKFPKFLPICSSSHVYLHLKCEINRVICSGSELVILFSYSDLPCSYCCFILVDRVFGGDSQTRQVYEEGAKEIALSVVSGINSSIFAYGQTSSGKTYTMVGITEYTVADIYDYIHRFVFWFETFFFPFSPDVPQHEERGFVLKFCAMEIYNEAIRDLLSADSTPLRVLDDPEKGTVVEKITEETLRDWAHLKELLSICEAQRRIGETSLNETSSRSHQILRLTIESSAREFLGKDNSTKLSASVNFVDLAGSERAAQALSVGARLKEGCHINRSLLTLSTVIRKLSKGRHGHVNYRDSKLTRILQPCLGGNARTAIICTLSPARSHVDQSRNTLLFATCAKEVSTNAKVNVVMSDKALVKHLQKELARLESELRTPAPSSTSDYAALLRKKDLQIEKLEKELREQTKQRELAESRVQDLLLMVGNDEDSTEWGGLSNRPKWQEGNKWEDECSVSDSSVTDDTHYQDIGGRKMGNSVNSRSSKIEFFNNPLTGRGKFVRSGACHYACVQIFFLEAYSFFLAHLGTGEDPNEICREVRCIEMDESGADKISEPLAFSTGNAEGMHSNVAFDELESTPPRQVTETQSNMTNGILEERHQDVQMTIGSLVSRYPEDPSPWAQGNMSRCESQKLNRSWSCRATLMAGSSFPDFETTGDSQNTPVEGFEKSFPGRPEGFQRMVPPLNYDAARLSRNDSQSSMGSAFVDELKAQKNKNSTDEDIPSIDTFVAGLKEMAKLEYEKQLANCQGEESKAEKNVKDVGLDPMLDTAEAPATWNIEFRIKQKAILELWQSCNISLVHRTYFFLLFKGDPTDSIYMEVEMRRLSFLKEAFSQGNHAVQGGQTLTLVSSLKALRREREMLCRLMQKRFSEAERNRLYQMWGIGLGSKRRRFQLVNRLWSDAHDINHAAQSASIVGKLIRFREQGEAPKEMFGLSFVPAAPAKRRSLGRKHINDHWASLW</sequence>
<feature type="domain" description="Kinesin motor" evidence="9">
    <location>
        <begin position="27"/>
        <end position="420"/>
    </location>
</feature>
<dbReference type="GO" id="GO:0005874">
    <property type="term" value="C:microtubule"/>
    <property type="evidence" value="ECO:0007669"/>
    <property type="project" value="UniProtKB-KW"/>
</dbReference>
<dbReference type="Pfam" id="PF00225">
    <property type="entry name" value="Kinesin"/>
    <property type="match status" value="1"/>
</dbReference>
<feature type="region of interest" description="Disordered" evidence="8">
    <location>
        <begin position="528"/>
        <end position="552"/>
    </location>
</feature>
<dbReference type="GO" id="GO:0005524">
    <property type="term" value="F:ATP binding"/>
    <property type="evidence" value="ECO:0007669"/>
    <property type="project" value="UniProtKB-UniRule"/>
</dbReference>
<dbReference type="Gene3D" id="3.40.850.10">
    <property type="entry name" value="Kinesin motor domain"/>
    <property type="match status" value="1"/>
</dbReference>
<dbReference type="PRINTS" id="PR00380">
    <property type="entry name" value="KINESINHEAVY"/>
</dbReference>
<comment type="caution">
    <text evidence="10">The sequence shown here is derived from an EMBL/GenBank/DDBJ whole genome shotgun (WGS) entry which is preliminary data.</text>
</comment>
<dbReference type="InterPro" id="IPR019821">
    <property type="entry name" value="Kinesin_motor_CS"/>
</dbReference>
<evidence type="ECO:0000256" key="5">
    <source>
        <dbReference type="ARBA" id="ARBA00023175"/>
    </source>
</evidence>
<feature type="non-terminal residue" evidence="10">
    <location>
        <position position="1"/>
    </location>
</feature>
<dbReference type="PANTHER" id="PTHR47968">
    <property type="entry name" value="CENTROMERE PROTEIN E"/>
    <property type="match status" value="1"/>
</dbReference>
<feature type="binding site" evidence="6">
    <location>
        <begin position="166"/>
        <end position="173"/>
    </location>
    <ligand>
        <name>ATP</name>
        <dbReference type="ChEBI" id="CHEBI:30616"/>
    </ligand>
</feature>
<dbReference type="FunFam" id="3.40.850.10:FF:000283">
    <property type="entry name" value="Putative inactive kinesin-like protein KIN-7B"/>
    <property type="match status" value="1"/>
</dbReference>
<evidence type="ECO:0000256" key="8">
    <source>
        <dbReference type="SAM" id="MobiDB-lite"/>
    </source>
</evidence>
<dbReference type="PROSITE" id="PS50067">
    <property type="entry name" value="KINESIN_MOTOR_2"/>
    <property type="match status" value="1"/>
</dbReference>
<dbReference type="InterPro" id="IPR027417">
    <property type="entry name" value="P-loop_NTPase"/>
</dbReference>
<evidence type="ECO:0000256" key="4">
    <source>
        <dbReference type="ARBA" id="ARBA00022840"/>
    </source>
</evidence>
<keyword evidence="3 6" id="KW-0547">Nucleotide-binding</keyword>
<dbReference type="EMBL" id="QEFC01003440">
    <property type="protein sequence ID" value="KAE9448277.1"/>
    <property type="molecule type" value="Genomic_DNA"/>
</dbReference>
<keyword evidence="11" id="KW-1185">Reference proteome</keyword>
<dbReference type="PROSITE" id="PS00411">
    <property type="entry name" value="KINESIN_MOTOR_1"/>
    <property type="match status" value="1"/>
</dbReference>
<dbReference type="InterPro" id="IPR021881">
    <property type="entry name" value="NACK_C"/>
</dbReference>
<proteinExistence type="inferred from homology"/>
<dbReference type="InterPro" id="IPR027640">
    <property type="entry name" value="Kinesin-like_fam"/>
</dbReference>
<dbReference type="CDD" id="cd01374">
    <property type="entry name" value="KISc_CENP_E"/>
    <property type="match status" value="1"/>
</dbReference>
<dbReference type="InterPro" id="IPR036961">
    <property type="entry name" value="Kinesin_motor_dom_sf"/>
</dbReference>
<dbReference type="AlphaFoldDB" id="A0A6A4KZB7"/>
<dbReference type="GO" id="GO:0008017">
    <property type="term" value="F:microtubule binding"/>
    <property type="evidence" value="ECO:0007669"/>
    <property type="project" value="InterPro"/>
</dbReference>
<comment type="similarity">
    <text evidence="1">Belongs to the TRAFAC class myosin-kinesin ATPase superfamily. Kinesin family. KIN-7 subfamily.</text>
</comment>
<dbReference type="SUPFAM" id="SSF52540">
    <property type="entry name" value="P-loop containing nucleoside triphosphate hydrolases"/>
    <property type="match status" value="1"/>
</dbReference>
<keyword evidence="7" id="KW-0175">Coiled coil</keyword>
<evidence type="ECO:0000256" key="7">
    <source>
        <dbReference type="SAM" id="Coils"/>
    </source>
</evidence>
<dbReference type="SMART" id="SM00129">
    <property type="entry name" value="KISc"/>
    <property type="match status" value="1"/>
</dbReference>
<dbReference type="OrthoDB" id="3176171at2759"/>
<evidence type="ECO:0000256" key="1">
    <source>
        <dbReference type="ARBA" id="ARBA00007310"/>
    </source>
</evidence>
<dbReference type="PANTHER" id="PTHR47968:SF18">
    <property type="entry name" value="KINESIN-LIKE PROTEIN KIN-7F"/>
    <property type="match status" value="1"/>
</dbReference>
<dbReference type="GO" id="GO:0007018">
    <property type="term" value="P:microtubule-based movement"/>
    <property type="evidence" value="ECO:0007669"/>
    <property type="project" value="InterPro"/>
</dbReference>
<evidence type="ECO:0000256" key="2">
    <source>
        <dbReference type="ARBA" id="ARBA00022701"/>
    </source>
</evidence>
<feature type="coiled-coil region" evidence="7">
    <location>
        <begin position="429"/>
        <end position="499"/>
    </location>
</feature>
<evidence type="ECO:0000256" key="6">
    <source>
        <dbReference type="PROSITE-ProRule" id="PRU00283"/>
    </source>
</evidence>
<keyword evidence="5 6" id="KW-0505">Motor protein</keyword>
<gene>
    <name evidence="10" type="ORF">C3L33_19835</name>
</gene>
<evidence type="ECO:0000256" key="3">
    <source>
        <dbReference type="ARBA" id="ARBA00022741"/>
    </source>
</evidence>
<reference evidence="10 11" key="1">
    <citation type="journal article" date="2019" name="Genome Biol. Evol.">
        <title>The Rhododendron genome and chromosomal organization provide insight into shared whole-genome duplications across the heath family (Ericaceae).</title>
        <authorList>
            <person name="Soza V.L."/>
            <person name="Lindsley D."/>
            <person name="Waalkes A."/>
            <person name="Ramage E."/>
            <person name="Patwardhan R.P."/>
            <person name="Burton J.N."/>
            <person name="Adey A."/>
            <person name="Kumar A."/>
            <person name="Qiu R."/>
            <person name="Shendure J."/>
            <person name="Hall B."/>
        </authorList>
    </citation>
    <scope>NUCLEOTIDE SEQUENCE [LARGE SCALE GENOMIC DNA]</scope>
    <source>
        <strain evidence="10">RSF 1966-606</strain>
    </source>
</reference>
<dbReference type="Proteomes" id="UP000428333">
    <property type="component" value="Linkage Group LG12"/>
</dbReference>
<dbReference type="InterPro" id="IPR001752">
    <property type="entry name" value="Kinesin_motor_dom"/>
</dbReference>
<organism evidence="10 11">
    <name type="scientific">Rhododendron williamsianum</name>
    <dbReference type="NCBI Taxonomy" id="262921"/>
    <lineage>
        <taxon>Eukaryota</taxon>
        <taxon>Viridiplantae</taxon>
        <taxon>Streptophyta</taxon>
        <taxon>Embryophyta</taxon>
        <taxon>Tracheophyta</taxon>
        <taxon>Spermatophyta</taxon>
        <taxon>Magnoliopsida</taxon>
        <taxon>eudicotyledons</taxon>
        <taxon>Gunneridae</taxon>
        <taxon>Pentapetalae</taxon>
        <taxon>asterids</taxon>
        <taxon>Ericales</taxon>
        <taxon>Ericaceae</taxon>
        <taxon>Ericoideae</taxon>
        <taxon>Rhodoreae</taxon>
        <taxon>Rhododendron</taxon>
    </lineage>
</organism>
<name>A0A6A4KZB7_9ERIC</name>
<keyword evidence="2" id="KW-0493">Microtubule</keyword>